<feature type="transmembrane region" description="Helical" evidence="7">
    <location>
        <begin position="103"/>
        <end position="121"/>
    </location>
</feature>
<evidence type="ECO:0000256" key="3">
    <source>
        <dbReference type="ARBA" id="ARBA00022475"/>
    </source>
</evidence>
<evidence type="ECO:0000313" key="8">
    <source>
        <dbReference type="EMBL" id="OGZ04442.1"/>
    </source>
</evidence>
<dbReference type="GO" id="GO:0005886">
    <property type="term" value="C:plasma membrane"/>
    <property type="evidence" value="ECO:0007669"/>
    <property type="project" value="UniProtKB-SubCell"/>
</dbReference>
<name>A0A1G2CTB5_9BACT</name>
<evidence type="ECO:0000256" key="7">
    <source>
        <dbReference type="SAM" id="Phobius"/>
    </source>
</evidence>
<dbReference type="InterPro" id="IPR032808">
    <property type="entry name" value="DoxX"/>
</dbReference>
<evidence type="ECO:0000313" key="9">
    <source>
        <dbReference type="Proteomes" id="UP000178841"/>
    </source>
</evidence>
<accession>A0A1G2CTB5</accession>
<keyword evidence="4 7" id="KW-0812">Transmembrane</keyword>
<dbReference type="PANTHER" id="PTHR33452:SF1">
    <property type="entry name" value="INNER MEMBRANE PROTEIN YPHA-RELATED"/>
    <property type="match status" value="1"/>
</dbReference>
<feature type="transmembrane region" description="Helical" evidence="7">
    <location>
        <begin position="73"/>
        <end position="91"/>
    </location>
</feature>
<dbReference type="Pfam" id="PF07681">
    <property type="entry name" value="DoxX"/>
    <property type="match status" value="1"/>
</dbReference>
<keyword evidence="6 7" id="KW-0472">Membrane</keyword>
<comment type="similarity">
    <text evidence="2">Belongs to the DoxX family.</text>
</comment>
<organism evidence="8 9">
    <name type="scientific">Candidatus Lloydbacteria bacterium RIFCSPHIGHO2_01_FULL_41_20</name>
    <dbReference type="NCBI Taxonomy" id="1798657"/>
    <lineage>
        <taxon>Bacteria</taxon>
        <taxon>Candidatus Lloydiibacteriota</taxon>
    </lineage>
</organism>
<keyword evidence="3" id="KW-1003">Cell membrane</keyword>
<protein>
    <recommendedName>
        <fullName evidence="10">DoxX family protein</fullName>
    </recommendedName>
</protein>
<dbReference type="PANTHER" id="PTHR33452">
    <property type="entry name" value="OXIDOREDUCTASE CATD-RELATED"/>
    <property type="match status" value="1"/>
</dbReference>
<comment type="caution">
    <text evidence="8">The sequence shown here is derived from an EMBL/GenBank/DDBJ whole genome shotgun (WGS) entry which is preliminary data.</text>
</comment>
<dbReference type="AlphaFoldDB" id="A0A1G2CTB5"/>
<feature type="transmembrane region" description="Helical" evidence="7">
    <location>
        <begin position="49"/>
        <end position="67"/>
    </location>
</feature>
<feature type="transmembrane region" description="Helical" evidence="7">
    <location>
        <begin position="12"/>
        <end position="29"/>
    </location>
</feature>
<proteinExistence type="inferred from homology"/>
<sequence>MGWCGHPYTKVVARVFLSAIFVIVGANKLMNFTSTAQFIGSSGLPMPEVLTGLAIIFELGGGLVLLFGFKKRIAISMLLVFTVIVTALFHVKNITVDQVQQIMFLKNLAIVGGLLALWQGSNCSKEGCANCASGTCSSV</sequence>
<dbReference type="STRING" id="1798657.A2648_01730"/>
<evidence type="ECO:0000256" key="2">
    <source>
        <dbReference type="ARBA" id="ARBA00006679"/>
    </source>
</evidence>
<evidence type="ECO:0000256" key="5">
    <source>
        <dbReference type="ARBA" id="ARBA00022989"/>
    </source>
</evidence>
<comment type="subcellular location">
    <subcellularLocation>
        <location evidence="1">Cell membrane</location>
        <topology evidence="1">Multi-pass membrane protein</topology>
    </subcellularLocation>
</comment>
<dbReference type="Proteomes" id="UP000178841">
    <property type="component" value="Unassembled WGS sequence"/>
</dbReference>
<dbReference type="EMBL" id="MHLH01000006">
    <property type="protein sequence ID" value="OGZ04442.1"/>
    <property type="molecule type" value="Genomic_DNA"/>
</dbReference>
<evidence type="ECO:0000256" key="6">
    <source>
        <dbReference type="ARBA" id="ARBA00023136"/>
    </source>
</evidence>
<evidence type="ECO:0008006" key="10">
    <source>
        <dbReference type="Google" id="ProtNLM"/>
    </source>
</evidence>
<evidence type="ECO:0000256" key="4">
    <source>
        <dbReference type="ARBA" id="ARBA00022692"/>
    </source>
</evidence>
<gene>
    <name evidence="8" type="ORF">A2648_01730</name>
</gene>
<evidence type="ECO:0000256" key="1">
    <source>
        <dbReference type="ARBA" id="ARBA00004651"/>
    </source>
</evidence>
<dbReference type="InterPro" id="IPR051907">
    <property type="entry name" value="DoxX-like_oxidoreductase"/>
</dbReference>
<reference evidence="8 9" key="1">
    <citation type="journal article" date="2016" name="Nat. Commun.">
        <title>Thousands of microbial genomes shed light on interconnected biogeochemical processes in an aquifer system.</title>
        <authorList>
            <person name="Anantharaman K."/>
            <person name="Brown C.T."/>
            <person name="Hug L.A."/>
            <person name="Sharon I."/>
            <person name="Castelle C.J."/>
            <person name="Probst A.J."/>
            <person name="Thomas B.C."/>
            <person name="Singh A."/>
            <person name="Wilkins M.J."/>
            <person name="Karaoz U."/>
            <person name="Brodie E.L."/>
            <person name="Williams K.H."/>
            <person name="Hubbard S.S."/>
            <person name="Banfield J.F."/>
        </authorList>
    </citation>
    <scope>NUCLEOTIDE SEQUENCE [LARGE SCALE GENOMIC DNA]</scope>
</reference>
<keyword evidence="5 7" id="KW-1133">Transmembrane helix</keyword>